<evidence type="ECO:0000256" key="10">
    <source>
        <dbReference type="PROSITE-ProRule" id="PRU00176"/>
    </source>
</evidence>
<evidence type="ECO:0000256" key="8">
    <source>
        <dbReference type="ARBA" id="ARBA00023254"/>
    </source>
</evidence>
<evidence type="ECO:0000259" key="13">
    <source>
        <dbReference type="PROSITE" id="PS51644"/>
    </source>
</evidence>
<keyword evidence="4" id="KW-0221">Differentiation</keyword>
<dbReference type="CDD" id="cd09982">
    <property type="entry name" value="LOTUS_6_Limkain_b1"/>
    <property type="match status" value="1"/>
</dbReference>
<dbReference type="SUPFAM" id="SSF54928">
    <property type="entry name" value="RNA-binding domain, RBD"/>
    <property type="match status" value="1"/>
</dbReference>
<dbReference type="GO" id="GO:0004540">
    <property type="term" value="F:RNA nuclease activity"/>
    <property type="evidence" value="ECO:0007669"/>
    <property type="project" value="InterPro"/>
</dbReference>
<feature type="domain" description="RRM" evidence="12">
    <location>
        <begin position="626"/>
        <end position="705"/>
    </location>
</feature>
<evidence type="ECO:0000256" key="4">
    <source>
        <dbReference type="ARBA" id="ARBA00022782"/>
    </source>
</evidence>
<dbReference type="InterPro" id="IPR012677">
    <property type="entry name" value="Nucleotide-bd_a/b_plait_sf"/>
</dbReference>
<reference evidence="14" key="2">
    <citation type="submission" date="2025-09" db="UniProtKB">
        <authorList>
            <consortium name="Ensembl"/>
        </authorList>
    </citation>
    <scope>IDENTIFICATION</scope>
</reference>
<dbReference type="Pfam" id="PF19687">
    <property type="entry name" value="MARF1_LOTUS"/>
    <property type="match status" value="1"/>
</dbReference>
<evidence type="ECO:0000313" key="14">
    <source>
        <dbReference type="Ensembl" id="ENSBOBP00000018109.1"/>
    </source>
</evidence>
<keyword evidence="8" id="KW-0469">Meiosis</keyword>
<evidence type="ECO:0000256" key="1">
    <source>
        <dbReference type="ARBA" id="ARBA00004275"/>
    </source>
</evidence>
<dbReference type="GO" id="GO:0005777">
    <property type="term" value="C:peroxisome"/>
    <property type="evidence" value="ECO:0007669"/>
    <property type="project" value="UniProtKB-SubCell"/>
</dbReference>
<keyword evidence="15" id="KW-1185">Reference proteome</keyword>
<dbReference type="CDD" id="cd09983">
    <property type="entry name" value="LOTUS_7_Limkain_b1"/>
    <property type="match status" value="1"/>
</dbReference>
<feature type="domain" description="HTH OST-type" evidence="13">
    <location>
        <begin position="934"/>
        <end position="1008"/>
    </location>
</feature>
<dbReference type="GO" id="GO:0048477">
    <property type="term" value="P:oogenesis"/>
    <property type="evidence" value="ECO:0007669"/>
    <property type="project" value="UniProtKB-KW"/>
</dbReference>
<dbReference type="CDD" id="cd09979">
    <property type="entry name" value="LOTUS_3_Limkain_b1"/>
    <property type="match status" value="1"/>
</dbReference>
<dbReference type="SMART" id="SM00360">
    <property type="entry name" value="RRM"/>
    <property type="match status" value="1"/>
</dbReference>
<dbReference type="GO" id="GO:0051321">
    <property type="term" value="P:meiotic cell cycle"/>
    <property type="evidence" value="ECO:0007669"/>
    <property type="project" value="UniProtKB-KW"/>
</dbReference>
<evidence type="ECO:0000313" key="15">
    <source>
        <dbReference type="Proteomes" id="UP000694567"/>
    </source>
</evidence>
<dbReference type="InterPro" id="IPR035979">
    <property type="entry name" value="RBD_domain_sf"/>
</dbReference>
<dbReference type="InterPro" id="IPR025605">
    <property type="entry name" value="OST-HTH/LOTUS_dom"/>
</dbReference>
<sequence length="1578" mass="175238">MMEGNRTENLCNRSFGWLQQQENDAKPWLWKLSNCFSAAEKSLPCSAKTKDYMENKKVAAELKDASSPHNAGSKLFPAVPLPDVHPLQQQQIQLSPGPKVSCCPHGSDSSCTPQMHCGGGGGNLIHPGTILDSKSTGTITCQVGSGFAYQSASSLKNPPARSNLAGIASEFPGMCIENSVSSCQHLPCCGKLHFQSCHGNVHKLHQFPALQSCTSSGYFPCSEFTSGATGHLDEHMAQSELTSRVCANPLHLNMAPSVCLKGSHYCNDCLSKPSRNSLVDAAKIWPNIPPPSAHAAPVPIPICNGCGTKGTGNEKSLLLASSLGKSPQKYGSPEVAVTGQVLENLPPIGVFWDIENCSVPTGRSAIAVVQRIREKFFKGHREAEFICVCDISKENKEVIQELNNCQVTVAHINATAKNAADDKLRQSLRRFADTHTAPATVVLVSTDVNFALELSDLRHRHGFRIILVHKNQASEALLHHAHELICFEEFISDLPPRLPLKMPELCRLESKTISRNTENQQEHLREQIPSPQSNSNAAIPVSLATKKIGTGESSCKSSQKKEISASRSITNSPVDKKDKDETVFQVSYPSAFSKLTVSRQLSPLLMSQSCWSSRGTDCPDPFANGADIQISNIDYRLSRKELQQNLQEVFSRHGKVKSVELSHHTDYQLKATVQMENLQEAISAVNILHRYKIGSKRIQVSLATGAASKSLSLLSSETMSILQDAPACCLPVFKFTEIYEKKFGHKLIVSDLYKLTDTVAIRDQGSGRLVCLLPSSQARQSPLGSSQSHDGSSTNCSPIIFEELEYHEPVCKQHCLNKDFIEHEFDPDSYRIPFVILSLKTFAPQVHSLLQTHEGTVPLLSFPDCYMSEFSDLEVVPEGKGGVPLEHLITCVPGVNIATAQNGIKVIKWIHNKPPPPTTDPWLLRSKSPVGNPQLIQFSREVIDLLKSQPSCVIPVSKFIPTYHHHFAKQCRVSDYGYSKLMELLEAVPHVLQILGMGSKRLLTLTHRAQVKRFTQDLLKLLKSQASKQVIVREFLQAYHWCFSKDWDVTEYGVCELADIISEIPDTTICLSQQDNEMVICIPKRERTQEEIERTKQFSKEVVDLLRHQPHFRMPFNKFIPSYHHHFGRQCKLAYYGFTKLLELFEAIPDVLLVLECGEEKILTLTEVEQVKAVAAQFVKLLRSQKDNCLMMTDLLTEYSKTFGYTLRLHDYDVSSVSALMQKLCHVVKVVDTDSGKQIQLINRKSLRTLTAQLLVLLMSWDGTSFLSVEQLKQHYETTHSTSLNPCEYGFMTLTELLKSLPYLVEIFTNGAAEEYVKLTNLYMFAKNVRSLLHTYHYQQIFLHEFPVAYSKYTGEVLQPKAYGCNNLEELLGAIPQVVWIKGHGHKRIVVLKNDMKTRFSSPSFPPADHVDDHGNQLADNNGHIMETPGSTSSMELSLGTPSNVSSQTEQELLCLTNTSPVDLLCEPVPSCLPSPQLRPDPVVLESADLIQFEERPAPLSEIMILTEEEKQRIVTTAQENLASGSVVSNTTENASVPPCQSSDTQLSKEAMDSPAKKQHKNKVKLAANFSLAPVTKL</sequence>
<feature type="compositionally biased region" description="Polar residues" evidence="11">
    <location>
        <begin position="1525"/>
        <end position="1548"/>
    </location>
</feature>
<dbReference type="PANTHER" id="PTHR14379">
    <property type="entry name" value="LIMKAIN B LKAP"/>
    <property type="match status" value="1"/>
</dbReference>
<dbReference type="PANTHER" id="PTHR14379:SF3">
    <property type="entry name" value="MEIOSIS REGULATOR AND MRNA STABILITY FACTOR 1"/>
    <property type="match status" value="1"/>
</dbReference>
<dbReference type="InterPro" id="IPR024768">
    <property type="entry name" value="Marf1"/>
</dbReference>
<dbReference type="Ensembl" id="ENSBOBT00000018519.1">
    <property type="protein sequence ID" value="ENSBOBP00000018109.1"/>
    <property type="gene ID" value="ENSBOBG00000010714.1"/>
</dbReference>
<evidence type="ECO:0000256" key="7">
    <source>
        <dbReference type="ARBA" id="ARBA00023140"/>
    </source>
</evidence>
<feature type="region of interest" description="Disordered" evidence="11">
    <location>
        <begin position="1405"/>
        <end position="1444"/>
    </location>
</feature>
<name>A0A8C0FHI7_BUBBB</name>
<dbReference type="Gene3D" id="3.40.50.1010">
    <property type="entry name" value="5'-nuclease"/>
    <property type="match status" value="1"/>
</dbReference>
<dbReference type="Gene3D" id="3.30.70.330">
    <property type="match status" value="1"/>
</dbReference>
<protein>
    <recommendedName>
        <fullName evidence="2">Meiosis regulator and mRNA stability factor 1</fullName>
    </recommendedName>
    <alternativeName>
        <fullName evidence="9">Limkain-b1</fullName>
    </alternativeName>
</protein>
<dbReference type="InterPro" id="IPR045602">
    <property type="entry name" value="MARF1_LOTUS"/>
</dbReference>
<reference evidence="14" key="1">
    <citation type="submission" date="2025-08" db="UniProtKB">
        <authorList>
            <consortium name="Ensembl"/>
        </authorList>
    </citation>
    <scope>IDENTIFICATION</scope>
</reference>
<dbReference type="FunFam" id="3.30.420.610:FF:000001">
    <property type="entry name" value="Meiosis regulator and mRNA stability factor 1"/>
    <property type="match status" value="2"/>
</dbReference>
<dbReference type="CDD" id="cd09981">
    <property type="entry name" value="LOTUS_5_Limkain_b1"/>
    <property type="match status" value="1"/>
</dbReference>
<keyword evidence="5 10" id="KW-0694">RNA-binding</keyword>
<evidence type="ECO:0000256" key="6">
    <source>
        <dbReference type="ARBA" id="ARBA00022943"/>
    </source>
</evidence>
<dbReference type="PROSITE" id="PS50102">
    <property type="entry name" value="RRM"/>
    <property type="match status" value="1"/>
</dbReference>
<keyword evidence="6" id="KW-0896">Oogenesis</keyword>
<dbReference type="Pfam" id="PF00076">
    <property type="entry name" value="RRM_1"/>
    <property type="match status" value="1"/>
</dbReference>
<feature type="region of interest" description="Disordered" evidence="11">
    <location>
        <begin position="550"/>
        <end position="576"/>
    </location>
</feature>
<feature type="domain" description="HTH OST-type" evidence="13">
    <location>
        <begin position="1321"/>
        <end position="1395"/>
    </location>
</feature>
<comment type="subcellular location">
    <subcellularLocation>
        <location evidence="1">Peroxisome</location>
    </subcellularLocation>
</comment>
<accession>A0A8C0FHI7</accession>
<dbReference type="Pfam" id="PF01936">
    <property type="entry name" value="NYN"/>
    <property type="match status" value="1"/>
</dbReference>
<evidence type="ECO:0000256" key="5">
    <source>
        <dbReference type="ARBA" id="ARBA00022884"/>
    </source>
</evidence>
<feature type="region of interest" description="Disordered" evidence="11">
    <location>
        <begin position="516"/>
        <end position="536"/>
    </location>
</feature>
<dbReference type="InterPro" id="IPR034191">
    <property type="entry name" value="MARF1_RRM2"/>
</dbReference>
<keyword evidence="7" id="KW-0576">Peroxisome</keyword>
<dbReference type="InterPro" id="IPR000504">
    <property type="entry name" value="RRM_dom"/>
</dbReference>
<dbReference type="CDD" id="cd10910">
    <property type="entry name" value="PIN_limkain_b1_N_like"/>
    <property type="match status" value="1"/>
</dbReference>
<feature type="region of interest" description="Disordered" evidence="11">
    <location>
        <begin position="1525"/>
        <end position="1562"/>
    </location>
</feature>
<evidence type="ECO:0000256" key="9">
    <source>
        <dbReference type="ARBA" id="ARBA00030116"/>
    </source>
</evidence>
<feature type="domain" description="HTH OST-type" evidence="13">
    <location>
        <begin position="1010"/>
        <end position="1085"/>
    </location>
</feature>
<dbReference type="Proteomes" id="UP000694567">
    <property type="component" value="Unplaced"/>
</dbReference>
<keyword evidence="3" id="KW-0677">Repeat</keyword>
<dbReference type="CDD" id="cd09978">
    <property type="entry name" value="LOTUS_2_Limkain_b1"/>
    <property type="match status" value="1"/>
</dbReference>
<feature type="compositionally biased region" description="Polar residues" evidence="11">
    <location>
        <begin position="1429"/>
        <end position="1444"/>
    </location>
</feature>
<dbReference type="GO" id="GO:0010468">
    <property type="term" value="P:regulation of gene expression"/>
    <property type="evidence" value="ECO:0007669"/>
    <property type="project" value="InterPro"/>
</dbReference>
<evidence type="ECO:0000259" key="12">
    <source>
        <dbReference type="PROSITE" id="PS50102"/>
    </source>
</evidence>
<dbReference type="InterPro" id="IPR021139">
    <property type="entry name" value="NYN"/>
</dbReference>
<feature type="domain" description="HTH OST-type" evidence="13">
    <location>
        <begin position="1094"/>
        <end position="1169"/>
    </location>
</feature>
<dbReference type="CDD" id="cd09984">
    <property type="entry name" value="LOTUS_8_Limkain_b1"/>
    <property type="match status" value="1"/>
</dbReference>
<evidence type="ECO:0000256" key="11">
    <source>
        <dbReference type="SAM" id="MobiDB-lite"/>
    </source>
</evidence>
<evidence type="ECO:0000256" key="2">
    <source>
        <dbReference type="ARBA" id="ARBA00022152"/>
    </source>
</evidence>
<dbReference type="CDD" id="cd12256">
    <property type="entry name" value="RRM2_LKAP"/>
    <property type="match status" value="1"/>
</dbReference>
<dbReference type="InterPro" id="IPR041966">
    <property type="entry name" value="LOTUS-like"/>
</dbReference>
<dbReference type="CDD" id="cd09980">
    <property type="entry name" value="LOTUS_4_Limkain_b1"/>
    <property type="match status" value="1"/>
</dbReference>
<proteinExistence type="predicted"/>
<organism evidence="14 15">
    <name type="scientific">Bubo bubo</name>
    <name type="common">Eurasian eagle-owl</name>
    <name type="synonym">Strix bubo</name>
    <dbReference type="NCBI Taxonomy" id="30461"/>
    <lineage>
        <taxon>Eukaryota</taxon>
        <taxon>Metazoa</taxon>
        <taxon>Chordata</taxon>
        <taxon>Craniata</taxon>
        <taxon>Vertebrata</taxon>
        <taxon>Euteleostomi</taxon>
        <taxon>Archelosauria</taxon>
        <taxon>Archosauria</taxon>
        <taxon>Dinosauria</taxon>
        <taxon>Saurischia</taxon>
        <taxon>Theropoda</taxon>
        <taxon>Coelurosauria</taxon>
        <taxon>Aves</taxon>
        <taxon>Neognathae</taxon>
        <taxon>Neoaves</taxon>
        <taxon>Telluraves</taxon>
        <taxon>Strigiformes</taxon>
        <taxon>Strigidae</taxon>
        <taxon>Bubo</taxon>
    </lineage>
</organism>
<feature type="domain" description="HTH OST-type" evidence="13">
    <location>
        <begin position="1246"/>
        <end position="1320"/>
    </location>
</feature>
<feature type="domain" description="HTH OST-type" evidence="13">
    <location>
        <begin position="1170"/>
        <end position="1245"/>
    </location>
</feature>
<dbReference type="Pfam" id="PF12872">
    <property type="entry name" value="OST-HTH"/>
    <property type="match status" value="5"/>
</dbReference>
<dbReference type="GO" id="GO:1905762">
    <property type="term" value="F:CCR4-NOT complex binding"/>
    <property type="evidence" value="ECO:0007669"/>
    <property type="project" value="TreeGrafter"/>
</dbReference>
<feature type="domain" description="HTH OST-type" evidence="13">
    <location>
        <begin position="838"/>
        <end position="914"/>
    </location>
</feature>
<dbReference type="Gene3D" id="3.30.420.610">
    <property type="entry name" value="LOTUS domain-like"/>
    <property type="match status" value="6"/>
</dbReference>
<evidence type="ECO:0000256" key="3">
    <source>
        <dbReference type="ARBA" id="ARBA00022737"/>
    </source>
</evidence>
<dbReference type="GO" id="GO:0003723">
    <property type="term" value="F:RNA binding"/>
    <property type="evidence" value="ECO:0007669"/>
    <property type="project" value="UniProtKB-UniRule"/>
</dbReference>
<dbReference type="PROSITE" id="PS51644">
    <property type="entry name" value="HTH_OST"/>
    <property type="match status" value="7"/>
</dbReference>